<evidence type="ECO:0000313" key="2">
    <source>
        <dbReference type="EMBL" id="QGU01982.1"/>
    </source>
</evidence>
<organism evidence="2 3">
    <name type="scientific">Corynebacterium kalinowskii</name>
    <dbReference type="NCBI Taxonomy" id="2675216"/>
    <lineage>
        <taxon>Bacteria</taxon>
        <taxon>Bacillati</taxon>
        <taxon>Actinomycetota</taxon>
        <taxon>Actinomycetes</taxon>
        <taxon>Mycobacteriales</taxon>
        <taxon>Corynebacteriaceae</taxon>
        <taxon>Corynebacterium</taxon>
    </lineage>
</organism>
<gene>
    <name evidence="2" type="ORF">CKALI_05560</name>
</gene>
<evidence type="ECO:0000313" key="3">
    <source>
        <dbReference type="Proteomes" id="UP000427071"/>
    </source>
</evidence>
<dbReference type="InterPro" id="IPR000835">
    <property type="entry name" value="HTH_MarR-typ"/>
</dbReference>
<dbReference type="KEGG" id="ckw:CKALI_05560"/>
<dbReference type="InterPro" id="IPR036388">
    <property type="entry name" value="WH-like_DNA-bd_sf"/>
</dbReference>
<dbReference type="PANTHER" id="PTHR33164">
    <property type="entry name" value="TRANSCRIPTIONAL REGULATOR, MARR FAMILY"/>
    <property type="match status" value="1"/>
</dbReference>
<sequence>MREQALTFSGILLLANRIQTTLDQALPELTLKQWLCLVIIASEGKVDSMAEVVDKLGTSHQNAAKLVRALEAKGFVEFGPSSDKRARSVALTDHAREYLRANNDRGDGILTQLFDGIDPADTAACLRVLNALSLNLGCSSIYPEGES</sequence>
<dbReference type="EMBL" id="CP046452">
    <property type="protein sequence ID" value="QGU01982.1"/>
    <property type="molecule type" value="Genomic_DNA"/>
</dbReference>
<dbReference type="InterPro" id="IPR039422">
    <property type="entry name" value="MarR/SlyA-like"/>
</dbReference>
<dbReference type="SUPFAM" id="SSF46785">
    <property type="entry name" value="Winged helix' DNA-binding domain"/>
    <property type="match status" value="1"/>
</dbReference>
<feature type="domain" description="HTH marR-type" evidence="1">
    <location>
        <begin position="24"/>
        <end position="122"/>
    </location>
</feature>
<dbReference type="PANTHER" id="PTHR33164:SF99">
    <property type="entry name" value="MARR FAMILY REGULATORY PROTEIN"/>
    <property type="match status" value="1"/>
</dbReference>
<accession>A0A6B8VA29</accession>
<keyword evidence="3" id="KW-1185">Reference proteome</keyword>
<dbReference type="GO" id="GO:0003700">
    <property type="term" value="F:DNA-binding transcription factor activity"/>
    <property type="evidence" value="ECO:0007669"/>
    <property type="project" value="InterPro"/>
</dbReference>
<evidence type="ECO:0000259" key="1">
    <source>
        <dbReference type="SMART" id="SM00347"/>
    </source>
</evidence>
<proteinExistence type="predicted"/>
<dbReference type="InterPro" id="IPR036390">
    <property type="entry name" value="WH_DNA-bd_sf"/>
</dbReference>
<dbReference type="SMART" id="SM00347">
    <property type="entry name" value="HTH_MARR"/>
    <property type="match status" value="1"/>
</dbReference>
<reference evidence="3" key="1">
    <citation type="submission" date="2019-11" db="EMBL/GenBank/DDBJ databases">
        <title>Complete genome sequence of Corynebacterium kalinowskii 1959, a novel Corynebacterium species isolated from soil of a small paddock in Vilsendorf, Germany.</title>
        <authorList>
            <person name="Schaffert L."/>
            <person name="Ruwe M."/>
            <person name="Milse J."/>
            <person name="Hanuschka K."/>
            <person name="Ortseifen V."/>
            <person name="Droste J."/>
            <person name="Brandt D."/>
            <person name="Schlueter L."/>
            <person name="Kutter Y."/>
            <person name="Vinke S."/>
            <person name="Viehoefer P."/>
            <person name="Jacob L."/>
            <person name="Luebke N.-C."/>
            <person name="Schulte-Berndt E."/>
            <person name="Hain C."/>
            <person name="Linder M."/>
            <person name="Schmidt P."/>
            <person name="Wollenschlaeger L."/>
            <person name="Luttermann T."/>
            <person name="Thieme E."/>
            <person name="Hassa J."/>
            <person name="Haak M."/>
            <person name="Wittchen M."/>
            <person name="Mentz A."/>
            <person name="Persicke M."/>
            <person name="Busche T."/>
            <person name="Ruckert C."/>
        </authorList>
    </citation>
    <scope>NUCLEOTIDE SEQUENCE [LARGE SCALE GENOMIC DNA]</scope>
    <source>
        <strain evidence="3">1959</strain>
    </source>
</reference>
<name>A0A6B8VA29_9CORY</name>
<protein>
    <submittedName>
        <fullName evidence="2">MarR family protein</fullName>
    </submittedName>
</protein>
<dbReference type="AlphaFoldDB" id="A0A6B8VA29"/>
<dbReference type="Pfam" id="PF12802">
    <property type="entry name" value="MarR_2"/>
    <property type="match status" value="1"/>
</dbReference>
<dbReference type="GO" id="GO:0006950">
    <property type="term" value="P:response to stress"/>
    <property type="evidence" value="ECO:0007669"/>
    <property type="project" value="TreeGrafter"/>
</dbReference>
<dbReference type="Gene3D" id="1.10.10.10">
    <property type="entry name" value="Winged helix-like DNA-binding domain superfamily/Winged helix DNA-binding domain"/>
    <property type="match status" value="1"/>
</dbReference>
<dbReference type="RefSeq" id="WP_156192346.1">
    <property type="nucleotide sequence ID" value="NZ_CP046452.1"/>
</dbReference>
<dbReference type="Proteomes" id="UP000427071">
    <property type="component" value="Chromosome"/>
</dbReference>